<sequence>MQRVYCMVFVLIMCISFTFAADNLSKNWSSDDDTLPEVLPKKMRDKSDDEIQKAVFQAYENQLKVISEYNGHMLDPESPYGFFKDEMPISNARTSNPQSDLIFYNNAIRGFIGHNKNSIIIKWVPNQVVTELGWKEMSVRGRYTFINSTYFDQGKYHVQLQDLKYLASTTLSENTESYPSTVPKSSISYKSVKVSFTGDLPEVLKISDSSNVKHFIEDIVFQQVADRVVRDTHNNITVAIRQVIKPYIIFKNDTDQNFPGTNGKLPSGSVGYTISNTVISGFANAEHKLKKITTKMATNIVTADLRITIHSLDGKFDFKLEESKPIIGKATFAVSRIDVNVSFNMLKPVECKAEVVVNQPNVKYGTKLSADIEKILTNAFIDNIFNSYVPFGYYSIYNSGLALRPILIFNQFLGLIDISYTLDTAIRGYYYAINGDLSITRSSAHMLINGIIEFHQKTAVLSTDFSIQQRSLNFLKCLPIESDFPNEWTHSEIAMLMERIRILLSELSELFKIFSLGYGPVLLKKDKPESSAINELYIIEQLALSSATNETSDSVSWRYDNDTIPEMLPRNMREKSNEEIEKAVFNAYQNQIKVVSEYSGHVYDPEFPIGYFKNECRVPDSQTYGTDIDLIFDNNVLTGLRDYYQNVIIIKWAPDQIETIVEWKEANIRGNYHYLNPTFFDQGNYHIKLENLKYQATTTLTENTMKYPSSVPSSSISYTSVKASFSGKIPTVTNIDDSHNLKYFLEEVVFQHVADDVVKSMQPNISIAVRQAVRPYIMFKNVSDPHFKGFIASTPSNLQLEVDDVFTNGLNQTLQRVKNMTVDMANKKLMSSTELVMHNLSGTFRVKLTNGTKEYTDYATFEIENINVAPVSNMFNRDDCTANTTVKNTKVTIDPASFYLYKKEELEVIQVLENEFSNTLKNKFDKTVCIALADMLNSKAGNF</sequence>
<gene>
    <name evidence="2" type="ORF">AGLY_002598</name>
</gene>
<evidence type="ECO:0000313" key="2">
    <source>
        <dbReference type="EMBL" id="KAE9542687.1"/>
    </source>
</evidence>
<comment type="caution">
    <text evidence="2">The sequence shown here is derived from an EMBL/GenBank/DDBJ whole genome shotgun (WGS) entry which is preliminary data.</text>
</comment>
<dbReference type="PANTHER" id="PTHR11008">
    <property type="entry name" value="PROTEIN TAKEOUT-LIKE PROTEIN"/>
    <property type="match status" value="1"/>
</dbReference>
<evidence type="ECO:0000256" key="1">
    <source>
        <dbReference type="SAM" id="SignalP"/>
    </source>
</evidence>
<keyword evidence="3" id="KW-1185">Reference proteome</keyword>
<accession>A0A6G0U144</accession>
<protein>
    <recommendedName>
        <fullName evidence="4">Lipid transport open beta-sheet domain-containing protein</fullName>
    </recommendedName>
</protein>
<dbReference type="EMBL" id="VYZN01000009">
    <property type="protein sequence ID" value="KAE9542687.1"/>
    <property type="molecule type" value="Genomic_DNA"/>
</dbReference>
<feature type="chain" id="PRO_5026050040" description="Lipid transport open beta-sheet domain-containing protein" evidence="1">
    <location>
        <begin position="21"/>
        <end position="943"/>
    </location>
</feature>
<dbReference type="Proteomes" id="UP000475862">
    <property type="component" value="Unassembled WGS sequence"/>
</dbReference>
<dbReference type="AlphaFoldDB" id="A0A6G0U144"/>
<proteinExistence type="predicted"/>
<organism evidence="2 3">
    <name type="scientific">Aphis glycines</name>
    <name type="common">Soybean aphid</name>
    <dbReference type="NCBI Taxonomy" id="307491"/>
    <lineage>
        <taxon>Eukaryota</taxon>
        <taxon>Metazoa</taxon>
        <taxon>Ecdysozoa</taxon>
        <taxon>Arthropoda</taxon>
        <taxon>Hexapoda</taxon>
        <taxon>Insecta</taxon>
        <taxon>Pterygota</taxon>
        <taxon>Neoptera</taxon>
        <taxon>Paraneoptera</taxon>
        <taxon>Hemiptera</taxon>
        <taxon>Sternorrhyncha</taxon>
        <taxon>Aphidomorpha</taxon>
        <taxon>Aphidoidea</taxon>
        <taxon>Aphididae</taxon>
        <taxon>Aphidini</taxon>
        <taxon>Aphis</taxon>
        <taxon>Aphis</taxon>
    </lineage>
</organism>
<dbReference type="OrthoDB" id="6583164at2759"/>
<dbReference type="PANTHER" id="PTHR11008:SF9">
    <property type="entry name" value="PROTEIN TAKEOUT-LIKE PROTEIN"/>
    <property type="match status" value="1"/>
</dbReference>
<evidence type="ECO:0008006" key="4">
    <source>
        <dbReference type="Google" id="ProtNLM"/>
    </source>
</evidence>
<evidence type="ECO:0000313" key="3">
    <source>
        <dbReference type="Proteomes" id="UP000475862"/>
    </source>
</evidence>
<reference evidence="2 3" key="1">
    <citation type="submission" date="2019-08" db="EMBL/GenBank/DDBJ databases">
        <title>The genome of the soybean aphid Biotype 1, its phylome, world population structure and adaptation to the North American continent.</title>
        <authorList>
            <person name="Giordano R."/>
            <person name="Donthu R.K."/>
            <person name="Hernandez A.G."/>
            <person name="Wright C.L."/>
            <person name="Zimin A.V."/>
        </authorList>
    </citation>
    <scope>NUCLEOTIDE SEQUENCE [LARGE SCALE GENOMIC DNA]</scope>
    <source>
        <tissue evidence="2">Whole aphids</tissue>
    </source>
</reference>
<keyword evidence="1" id="KW-0732">Signal</keyword>
<name>A0A6G0U144_APHGL</name>
<feature type="signal peptide" evidence="1">
    <location>
        <begin position="1"/>
        <end position="20"/>
    </location>
</feature>